<feature type="domain" description="DUF3592" evidence="2">
    <location>
        <begin position="54"/>
        <end position="120"/>
    </location>
</feature>
<keyword evidence="4" id="KW-1185">Reference proteome</keyword>
<keyword evidence="1" id="KW-0472">Membrane</keyword>
<comment type="caution">
    <text evidence="3">The sequence shown here is derived from an EMBL/GenBank/DDBJ whole genome shotgun (WGS) entry which is preliminary data.</text>
</comment>
<evidence type="ECO:0000256" key="1">
    <source>
        <dbReference type="SAM" id="Phobius"/>
    </source>
</evidence>
<name>A0ABS6WBR4_9BIFI</name>
<reference evidence="3 4" key="1">
    <citation type="submission" date="2021-05" db="EMBL/GenBank/DDBJ databases">
        <title>Phylogenetic classification of ten novel species belonging to the genus Bifidobacterium comprising B. colchicus sp. nov., B. abeli sp. nov., B. bicoloris sp. nov., B. guerezis sp. nov., B. rosaliae sp. nov., B. santillanensis sp. nov., B. argentati sp. nov., B. amazzoni sp. nov., B. pluviali sp. nov., and B. pinnaculum sp. nov.</title>
        <authorList>
            <person name="Lugli G.A."/>
            <person name="Ruiz Garcia L."/>
            <person name="Margolles A."/>
            <person name="Ventura M."/>
        </authorList>
    </citation>
    <scope>NUCLEOTIDE SEQUENCE [LARGE SCALE GENOMIC DNA]</scope>
    <source>
        <strain evidence="3 4">82T10</strain>
    </source>
</reference>
<sequence>MIEAFEGELTVMWTEPVVWIPAVSMTIGGLITVIVCVVLLRRRRRFRDTCTATVPGIVSEVREDSDNDGTLWSPTFSYTVDGRERTLESGTWSRPARFKEGDAVTVHYDPFQPDHAWVREDRGGTILLFAFLAGGSLDLIVGVVWPFLWSALQQ</sequence>
<evidence type="ECO:0000313" key="4">
    <source>
        <dbReference type="Proteomes" id="UP000700815"/>
    </source>
</evidence>
<organism evidence="3 4">
    <name type="scientific">Bifidobacterium miconis</name>
    <dbReference type="NCBI Taxonomy" id="2834435"/>
    <lineage>
        <taxon>Bacteria</taxon>
        <taxon>Bacillati</taxon>
        <taxon>Actinomycetota</taxon>
        <taxon>Actinomycetes</taxon>
        <taxon>Bifidobacteriales</taxon>
        <taxon>Bifidobacteriaceae</taxon>
        <taxon>Bifidobacterium</taxon>
    </lineage>
</organism>
<protein>
    <submittedName>
        <fullName evidence="3">DUF3592 domain-containing protein</fullName>
    </submittedName>
</protein>
<evidence type="ECO:0000259" key="2">
    <source>
        <dbReference type="Pfam" id="PF12158"/>
    </source>
</evidence>
<feature type="transmembrane region" description="Helical" evidence="1">
    <location>
        <begin position="126"/>
        <end position="148"/>
    </location>
</feature>
<keyword evidence="1" id="KW-1133">Transmembrane helix</keyword>
<proteinExistence type="predicted"/>
<dbReference type="EMBL" id="JAHBBH010000001">
    <property type="protein sequence ID" value="MBW3091481.1"/>
    <property type="molecule type" value="Genomic_DNA"/>
</dbReference>
<dbReference type="InterPro" id="IPR021994">
    <property type="entry name" value="DUF3592"/>
</dbReference>
<keyword evidence="1" id="KW-0812">Transmembrane</keyword>
<dbReference type="RefSeq" id="WP_219057604.1">
    <property type="nucleotide sequence ID" value="NZ_JAHBBH010000001.1"/>
</dbReference>
<gene>
    <name evidence="3" type="ORF">KIH79_00645</name>
</gene>
<feature type="transmembrane region" description="Helical" evidence="1">
    <location>
        <begin position="18"/>
        <end position="40"/>
    </location>
</feature>
<dbReference type="Pfam" id="PF12158">
    <property type="entry name" value="DUF3592"/>
    <property type="match status" value="1"/>
</dbReference>
<dbReference type="Proteomes" id="UP000700815">
    <property type="component" value="Unassembled WGS sequence"/>
</dbReference>
<accession>A0ABS6WBR4</accession>
<evidence type="ECO:0000313" key="3">
    <source>
        <dbReference type="EMBL" id="MBW3091481.1"/>
    </source>
</evidence>